<comment type="subcellular location">
    <subcellularLocation>
        <location evidence="1">Cell envelope</location>
    </subcellularLocation>
</comment>
<dbReference type="Pfam" id="PF25954">
    <property type="entry name" value="Beta-barrel_RND_2"/>
    <property type="match status" value="1"/>
</dbReference>
<feature type="transmembrane region" description="Helical" evidence="4">
    <location>
        <begin position="307"/>
        <end position="323"/>
    </location>
</feature>
<dbReference type="EMBL" id="CP001287">
    <property type="protein sequence ID" value="ACK65879.1"/>
    <property type="molecule type" value="Genomic_DNA"/>
</dbReference>
<organism evidence="6 7">
    <name type="scientific">Rippkaea orientalis (strain PCC 8801 / RF-1)</name>
    <name type="common">Cyanothece sp. (strain PCC 8801)</name>
    <dbReference type="NCBI Taxonomy" id="41431"/>
    <lineage>
        <taxon>Bacteria</taxon>
        <taxon>Bacillati</taxon>
        <taxon>Cyanobacteriota</taxon>
        <taxon>Cyanophyceae</taxon>
        <taxon>Oscillatoriophycideae</taxon>
        <taxon>Chroococcales</taxon>
        <taxon>Aphanothecaceae</taxon>
        <taxon>Rippkaea</taxon>
        <taxon>Rippkaea orientalis</taxon>
    </lineage>
</organism>
<feature type="transmembrane region" description="Helical" evidence="4">
    <location>
        <begin position="212"/>
        <end position="231"/>
    </location>
</feature>
<keyword evidence="4" id="KW-0472">Membrane</keyword>
<proteinExistence type="predicted"/>
<dbReference type="PANTHER" id="PTHR32347:SF23">
    <property type="entry name" value="BLL5650 PROTEIN"/>
    <property type="match status" value="1"/>
</dbReference>
<feature type="coiled-coil region" evidence="3">
    <location>
        <begin position="560"/>
        <end position="714"/>
    </location>
</feature>
<sequence>MLITHFNRLRKDLIITTIADHQTSAKRYLIKDPRSQETFEFREEEYFLCQLMDGVTSVPEILAAFEKRFQTQLTEADYQNFAQEIESLNLLESYNSEVQPTEQPIRNGQTNPSTMNGKKSHSSKMFVWKVRNPEAFFGRLVSWTKPYHRFLKLSPWLLIPLLVIALITFFNHLDLFWNDLNFFGDAIPFIVTYIANIVLLNGCGRLIQATIFTAYRGQPSVFGITLVLGFIPRFQVKLQEYQSASRQAQLWIYGAPLLLRLFVFSLGVIFWYATRTTGTALPTLVLVLAHTALSTFLFVSFPLLSGYGHYFLIAALGLPNNFLSQSQKASRMLFWGGRLPSFLSTKQKILLVGVGLASNIAVLIMLFLFINYFAQGITKTFPQIFGPQTGLFVLFLFLIIGLIQLIPRLDFGGRKAQVSSRSSVTFTNETPLAQTPLTASRKRFSAWLNTGVKILLLVGLIIWLSLPYQTKPGGTLQLLTPRQIDIQAQVSGKSQIIRVMFPGGNEQLIPAGTVIAQMKDIDLENEIETLGAEIDKAKSTLQSRQSDLDKLLATPRKEDIQVARDQVKAAQTEVETAKKAIAIAQKNLEVTEQQIQSALTEANFYIRETVRLEEGYQEGAIALSLVEDAQRQAETKKIEAQEKRALLLRQQQEVEQARSQLATAQENLQISQSSLELVLSGPYDDDVEAARHDVATARADLERLNKQQRQSQDKLKLTTLVMPLNGYLVTPYLETKVGTYLEQGDTFAVAEDATSILAEVQVPEYDVGQFSTGKKVAVKLAAYPNETITGKVVAITPSASEETTETSVESGRYLQVLVEIPYSGRILKTGMTGYAKIEGQTKPMIVAFTTPMVRFFQIEVWSWLP</sequence>
<feature type="transmembrane region" description="Helical" evidence="4">
    <location>
        <begin position="446"/>
        <end position="466"/>
    </location>
</feature>
<dbReference type="eggNOG" id="COG0845">
    <property type="taxonomic scope" value="Bacteria"/>
</dbReference>
<evidence type="ECO:0000256" key="4">
    <source>
        <dbReference type="SAM" id="Phobius"/>
    </source>
</evidence>
<evidence type="ECO:0000259" key="5">
    <source>
        <dbReference type="Pfam" id="PF25954"/>
    </source>
</evidence>
<keyword evidence="4" id="KW-0812">Transmembrane</keyword>
<name>B7JX30_RIPO1</name>
<evidence type="ECO:0000256" key="1">
    <source>
        <dbReference type="ARBA" id="ARBA00004196"/>
    </source>
</evidence>
<keyword evidence="7" id="KW-1185">Reference proteome</keyword>
<dbReference type="Gene3D" id="2.40.50.100">
    <property type="match status" value="1"/>
</dbReference>
<feature type="domain" description="CusB-like beta-barrel" evidence="5">
    <location>
        <begin position="759"/>
        <end position="840"/>
    </location>
</feature>
<evidence type="ECO:0000256" key="3">
    <source>
        <dbReference type="SAM" id="Coils"/>
    </source>
</evidence>
<dbReference type="Gene3D" id="1.10.287.470">
    <property type="entry name" value="Helix hairpin bin"/>
    <property type="match status" value="1"/>
</dbReference>
<reference evidence="7" key="1">
    <citation type="journal article" date="2011" name="MBio">
        <title>Novel metabolic attributes of the genus Cyanothece, comprising a group of unicellular nitrogen-fixing Cyanobacteria.</title>
        <authorList>
            <person name="Bandyopadhyay A."/>
            <person name="Elvitigala T."/>
            <person name="Welsh E."/>
            <person name="Stockel J."/>
            <person name="Liberton M."/>
            <person name="Min H."/>
            <person name="Sherman L.A."/>
            <person name="Pakrasi H.B."/>
        </authorList>
    </citation>
    <scope>NUCLEOTIDE SEQUENCE [LARGE SCALE GENOMIC DNA]</scope>
    <source>
        <strain evidence="7">PCC 8801</strain>
    </source>
</reference>
<dbReference type="RefSeq" id="WP_012595151.1">
    <property type="nucleotide sequence ID" value="NC_011726.1"/>
</dbReference>
<feature type="transmembrane region" description="Helical" evidence="4">
    <location>
        <begin position="182"/>
        <end position="200"/>
    </location>
</feature>
<accession>B7JX30</accession>
<dbReference type="Gene3D" id="2.40.30.170">
    <property type="match status" value="1"/>
</dbReference>
<evidence type="ECO:0000313" key="6">
    <source>
        <dbReference type="EMBL" id="ACK65879.1"/>
    </source>
</evidence>
<dbReference type="HOGENOM" id="CLU_331155_0_0_3"/>
<dbReference type="GO" id="GO:0030313">
    <property type="term" value="C:cell envelope"/>
    <property type="evidence" value="ECO:0007669"/>
    <property type="project" value="UniProtKB-SubCell"/>
</dbReference>
<dbReference type="InterPro" id="IPR058792">
    <property type="entry name" value="Beta-barrel_RND_2"/>
</dbReference>
<protein>
    <recommendedName>
        <fullName evidence="5">CusB-like beta-barrel domain-containing protein</fullName>
    </recommendedName>
</protein>
<feature type="transmembrane region" description="Helical" evidence="4">
    <location>
        <begin position="349"/>
        <end position="373"/>
    </location>
</feature>
<evidence type="ECO:0000256" key="2">
    <source>
        <dbReference type="ARBA" id="ARBA00023054"/>
    </source>
</evidence>
<feature type="transmembrane region" description="Helical" evidence="4">
    <location>
        <begin position="280"/>
        <end position="301"/>
    </location>
</feature>
<dbReference type="OrthoDB" id="9800613at2"/>
<keyword evidence="4" id="KW-1133">Transmembrane helix</keyword>
<dbReference type="STRING" id="41431.PCC8801_1836"/>
<feature type="transmembrane region" description="Helical" evidence="4">
    <location>
        <begin position="385"/>
        <end position="406"/>
    </location>
</feature>
<gene>
    <name evidence="6" type="ordered locus">PCC8801_1836</name>
</gene>
<keyword evidence="2 3" id="KW-0175">Coiled coil</keyword>
<feature type="transmembrane region" description="Helical" evidence="4">
    <location>
        <begin position="251"/>
        <end position="273"/>
    </location>
</feature>
<dbReference type="KEGG" id="cyp:PCC8801_1836"/>
<feature type="transmembrane region" description="Helical" evidence="4">
    <location>
        <begin position="153"/>
        <end position="170"/>
    </location>
</feature>
<dbReference type="PANTHER" id="PTHR32347">
    <property type="entry name" value="EFFLUX SYSTEM COMPONENT YKNX-RELATED"/>
    <property type="match status" value="1"/>
</dbReference>
<dbReference type="InterPro" id="IPR050465">
    <property type="entry name" value="UPF0194_transport"/>
</dbReference>
<dbReference type="AlphaFoldDB" id="B7JX30"/>
<dbReference type="Proteomes" id="UP000008204">
    <property type="component" value="Chromosome"/>
</dbReference>
<evidence type="ECO:0000313" key="7">
    <source>
        <dbReference type="Proteomes" id="UP000008204"/>
    </source>
</evidence>